<gene>
    <name evidence="4" type="ORF">GCM10010255_40860</name>
</gene>
<reference evidence="4 5" key="1">
    <citation type="journal article" date="2019" name="Int. J. Syst. Evol. Microbiol.">
        <title>The Global Catalogue of Microorganisms (GCM) 10K type strain sequencing project: providing services to taxonomists for standard genome sequencing and annotation.</title>
        <authorList>
            <consortium name="The Broad Institute Genomics Platform"/>
            <consortium name="The Broad Institute Genome Sequencing Center for Infectious Disease"/>
            <person name="Wu L."/>
            <person name="Ma J."/>
        </authorList>
    </citation>
    <scope>NUCLEOTIDE SEQUENCE [LARGE SCALE GENOMIC DNA]</scope>
    <source>
        <strain evidence="4 5">JCM 4358</strain>
    </source>
</reference>
<feature type="transmembrane region" description="Helical" evidence="2">
    <location>
        <begin position="540"/>
        <end position="561"/>
    </location>
</feature>
<protein>
    <recommendedName>
        <fullName evidence="3">NACHT domain-containing protein</fullName>
    </recommendedName>
</protein>
<feature type="transmembrane region" description="Helical" evidence="2">
    <location>
        <begin position="608"/>
        <end position="628"/>
    </location>
</feature>
<feature type="transmembrane region" description="Helical" evidence="2">
    <location>
        <begin position="485"/>
        <end position="504"/>
    </location>
</feature>
<evidence type="ECO:0000256" key="1">
    <source>
        <dbReference type="SAM" id="MobiDB-lite"/>
    </source>
</evidence>
<organism evidence="4 5">
    <name type="scientific">Streptomyces coeruleofuscus</name>
    <dbReference type="NCBI Taxonomy" id="66879"/>
    <lineage>
        <taxon>Bacteria</taxon>
        <taxon>Bacillati</taxon>
        <taxon>Actinomycetota</taxon>
        <taxon>Actinomycetes</taxon>
        <taxon>Kitasatosporales</taxon>
        <taxon>Streptomycetaceae</taxon>
        <taxon>Streptomyces</taxon>
    </lineage>
</organism>
<feature type="transmembrane region" description="Helical" evidence="2">
    <location>
        <begin position="741"/>
        <end position="761"/>
    </location>
</feature>
<proteinExistence type="predicted"/>
<feature type="transmembrane region" description="Helical" evidence="2">
    <location>
        <begin position="29"/>
        <end position="51"/>
    </location>
</feature>
<dbReference type="Proteomes" id="UP001499986">
    <property type="component" value="Unassembled WGS sequence"/>
</dbReference>
<evidence type="ECO:0000313" key="5">
    <source>
        <dbReference type="Proteomes" id="UP001499986"/>
    </source>
</evidence>
<feature type="transmembrane region" description="Helical" evidence="2">
    <location>
        <begin position="648"/>
        <end position="668"/>
    </location>
</feature>
<keyword evidence="5" id="KW-1185">Reference proteome</keyword>
<keyword evidence="2" id="KW-0812">Transmembrane</keyword>
<feature type="region of interest" description="Disordered" evidence="1">
    <location>
        <begin position="870"/>
        <end position="890"/>
    </location>
</feature>
<feature type="compositionally biased region" description="Basic and acidic residues" evidence="1">
    <location>
        <begin position="870"/>
        <end position="881"/>
    </location>
</feature>
<dbReference type="RefSeq" id="WP_346138456.1">
    <property type="nucleotide sequence ID" value="NZ_BAAASE010000005.1"/>
</dbReference>
<name>A0ABN3IEQ6_9ACTN</name>
<keyword evidence="2" id="KW-1133">Transmembrane helix</keyword>
<feature type="transmembrane region" description="Helical" evidence="2">
    <location>
        <begin position="451"/>
        <end position="473"/>
    </location>
</feature>
<keyword evidence="2" id="KW-0472">Membrane</keyword>
<evidence type="ECO:0000256" key="2">
    <source>
        <dbReference type="SAM" id="Phobius"/>
    </source>
</evidence>
<dbReference type="SUPFAM" id="SSF52540">
    <property type="entry name" value="P-loop containing nucleoside triphosphate hydrolases"/>
    <property type="match status" value="1"/>
</dbReference>
<feature type="transmembrane region" description="Helical" evidence="2">
    <location>
        <begin position="699"/>
        <end position="720"/>
    </location>
</feature>
<dbReference type="InterPro" id="IPR007111">
    <property type="entry name" value="NACHT_NTPase"/>
</dbReference>
<dbReference type="Pfam" id="PF05729">
    <property type="entry name" value="NACHT"/>
    <property type="match status" value="1"/>
</dbReference>
<sequence length="890" mass="94133">MRRIGLTYLVLAVGGAGSALWLAHVFKLPVAATAVALLPTTAGLYLSWAALRSSRSVPAPPPSLDLLADQLAVVVRRQWEVEAGVRGLHDPRPLKVIWTPAPEHLVEEWALLTQTAEEQHDGTTSDPAGWAAEPAELAGSGGQIIPVFQDLVPTRRLVVLGAPGSGKTMLLVRLLLGLAESRAPGAPVPVLFTLSSWDPLEQDLESYLVQRLTQDFEELALPSAPFNTLTRARSLLANRLILPLLDGFDELPVKVRSVALDQINCALPSGRPVVLSSRKAEYAEAATPSAGLPRRLVGAAGIELLPLGPEETAAYLRRDAGGPGTPAAARWDRVLQSLGSDGAVAQALGTPLMVFLARTIYNPRTGEPLDAVPDPSGLLDDTALGNRAAVEGHLFKAFVPAAYRPHPRTPSPCSAAEAERLLRWLARHAQGVRFPVTDLAWWQLHTAVPRWLSLVVVGVLAAVLEAGVTWVSNLLVVPLASSGEAVMWSTASSTGMLAGLIGGFAGRLPGGLAGALTSSGQVMIVDIVNNPHDGFTALRWQVLAAGLVYGFVGGLMGELTATLAARRAGGERRAGHRRRWRTWGMVALGAAAGAGYVCAGALDDDHPQQMVSVAVALACLFGLAGGLAGEQGVQGTETPPAADIRWSWSWDGLLIGLGGGMAVILPALTVDVAHFGLSSGVANAVTGMTGDLFLGSAPFVPGALSVYCLAGGITYSIQAATADLTRAPAPLALLDRDRRTFRRLAVVTALAVGLTIGFVGWCTYSPRSTGSSLVYPPNWESIGWVMTWPELVRSLVTGTMVGIAAGLAVAWNQTACGGFAVARGYLVVRHRFPWRLMDFFADAHEHRGVLRQSGAVYQFRHVELQRHLAAHEPRDEADQRGGRVSHSSSR</sequence>
<evidence type="ECO:0000259" key="3">
    <source>
        <dbReference type="PROSITE" id="PS50837"/>
    </source>
</evidence>
<feature type="domain" description="NACHT" evidence="3">
    <location>
        <begin position="155"/>
        <end position="278"/>
    </location>
</feature>
<comment type="caution">
    <text evidence="4">The sequence shown here is derived from an EMBL/GenBank/DDBJ whole genome shotgun (WGS) entry which is preliminary data.</text>
</comment>
<feature type="transmembrane region" description="Helical" evidence="2">
    <location>
        <begin position="582"/>
        <end position="602"/>
    </location>
</feature>
<dbReference type="Gene3D" id="3.40.50.300">
    <property type="entry name" value="P-loop containing nucleotide triphosphate hydrolases"/>
    <property type="match status" value="1"/>
</dbReference>
<dbReference type="PROSITE" id="PS50837">
    <property type="entry name" value="NACHT"/>
    <property type="match status" value="1"/>
</dbReference>
<accession>A0ABN3IEQ6</accession>
<dbReference type="InterPro" id="IPR027417">
    <property type="entry name" value="P-loop_NTPase"/>
</dbReference>
<evidence type="ECO:0000313" key="4">
    <source>
        <dbReference type="EMBL" id="GAA2402837.1"/>
    </source>
</evidence>
<dbReference type="EMBL" id="BAAASE010000005">
    <property type="protein sequence ID" value="GAA2402837.1"/>
    <property type="molecule type" value="Genomic_DNA"/>
</dbReference>